<dbReference type="EMBL" id="NMQW01000057">
    <property type="protein sequence ID" value="OXM82808.1"/>
    <property type="molecule type" value="Genomic_DNA"/>
</dbReference>
<keyword evidence="1" id="KW-1133">Transmembrane helix</keyword>
<protein>
    <submittedName>
        <fullName evidence="2">Uncharacterized protein</fullName>
    </submittedName>
</protein>
<dbReference type="RefSeq" id="WP_094018450.1">
    <property type="nucleotide sequence ID" value="NZ_NMQW01000057.1"/>
</dbReference>
<evidence type="ECO:0000313" key="3">
    <source>
        <dbReference type="Proteomes" id="UP000215509"/>
    </source>
</evidence>
<comment type="caution">
    <text evidence="2">The sequence shown here is derived from an EMBL/GenBank/DDBJ whole genome shotgun (WGS) entry which is preliminary data.</text>
</comment>
<accession>A0A229UHC9</accession>
<dbReference type="Proteomes" id="UP000215509">
    <property type="component" value="Unassembled WGS sequence"/>
</dbReference>
<proteinExistence type="predicted"/>
<reference evidence="2 3" key="1">
    <citation type="submission" date="2017-07" db="EMBL/GenBank/DDBJ databases">
        <title>Genome sequencing and assembly of Paenibacillus rigui.</title>
        <authorList>
            <person name="Mayilraj S."/>
        </authorList>
    </citation>
    <scope>NUCLEOTIDE SEQUENCE [LARGE SCALE GENOMIC DNA]</scope>
    <source>
        <strain evidence="2 3">JCM 16352</strain>
    </source>
</reference>
<evidence type="ECO:0000313" key="2">
    <source>
        <dbReference type="EMBL" id="OXM82808.1"/>
    </source>
</evidence>
<feature type="transmembrane region" description="Helical" evidence="1">
    <location>
        <begin position="6"/>
        <end position="24"/>
    </location>
</feature>
<evidence type="ECO:0000256" key="1">
    <source>
        <dbReference type="SAM" id="Phobius"/>
    </source>
</evidence>
<keyword evidence="3" id="KW-1185">Reference proteome</keyword>
<dbReference type="OrthoDB" id="2626891at2"/>
<sequence>MSIIKGLGLLMTLCMGIVMLVFMVEPSRVIGWGVNPVNKQTTIRYLNALLSNDLQAASAELGREPDRQKEWARQMEGLKAQGFYVTGFDQLKVPFDREHMDGRVNLTFSVNGKEETYYTILTYALNGINQACIFSPDTEFTQAWNRLNCHN</sequence>
<keyword evidence="1" id="KW-0812">Transmembrane</keyword>
<name>A0A229UHC9_9BACL</name>
<gene>
    <name evidence="2" type="ORF">CF651_29545</name>
</gene>
<dbReference type="AlphaFoldDB" id="A0A229UHC9"/>
<keyword evidence="1" id="KW-0472">Membrane</keyword>
<organism evidence="2 3">
    <name type="scientific">Paenibacillus rigui</name>
    <dbReference type="NCBI Taxonomy" id="554312"/>
    <lineage>
        <taxon>Bacteria</taxon>
        <taxon>Bacillati</taxon>
        <taxon>Bacillota</taxon>
        <taxon>Bacilli</taxon>
        <taxon>Bacillales</taxon>
        <taxon>Paenibacillaceae</taxon>
        <taxon>Paenibacillus</taxon>
    </lineage>
</organism>